<proteinExistence type="predicted"/>
<dbReference type="AlphaFoldDB" id="A0A939F6X4"/>
<organism evidence="2 3">
    <name type="scientific">Streptomyces beijiangensis</name>
    <dbReference type="NCBI Taxonomy" id="163361"/>
    <lineage>
        <taxon>Bacteria</taxon>
        <taxon>Bacillati</taxon>
        <taxon>Actinomycetota</taxon>
        <taxon>Actinomycetes</taxon>
        <taxon>Kitasatosporales</taxon>
        <taxon>Streptomycetaceae</taxon>
        <taxon>Streptomyces</taxon>
    </lineage>
</organism>
<name>A0A939F6X4_9ACTN</name>
<dbReference type="EMBL" id="JAFLRJ010000128">
    <property type="protein sequence ID" value="MBO0512966.1"/>
    <property type="molecule type" value="Genomic_DNA"/>
</dbReference>
<accession>A0A939F6X4</accession>
<gene>
    <name evidence="2" type="ORF">J0695_14270</name>
</gene>
<protein>
    <submittedName>
        <fullName evidence="2">TniQ family protein</fullName>
    </submittedName>
</protein>
<evidence type="ECO:0000259" key="1">
    <source>
        <dbReference type="Pfam" id="PF06527"/>
    </source>
</evidence>
<evidence type="ECO:0000313" key="3">
    <source>
        <dbReference type="Proteomes" id="UP000664167"/>
    </source>
</evidence>
<comment type="caution">
    <text evidence="2">The sequence shown here is derived from an EMBL/GenBank/DDBJ whole genome shotgun (WGS) entry which is preliminary data.</text>
</comment>
<reference evidence="2" key="1">
    <citation type="submission" date="2021-03" db="EMBL/GenBank/DDBJ databases">
        <title>Streptomyces poriferae sp. nov., a novel marine sponge-derived Actinobacteria species with anti-MRSA activity.</title>
        <authorList>
            <person name="Sandoval-Powers M."/>
            <person name="Kralova S."/>
            <person name="Nguyen G.-S."/>
            <person name="Fawwal D."/>
            <person name="Degnes K."/>
            <person name="Klinkenberg G."/>
            <person name="Sletta H."/>
            <person name="Wentzel A."/>
            <person name="Liles M.R."/>
        </authorList>
    </citation>
    <scope>NUCLEOTIDE SEQUENCE</scope>
    <source>
        <strain evidence="2">DSM 41794</strain>
    </source>
</reference>
<keyword evidence="3" id="KW-1185">Reference proteome</keyword>
<sequence length="420" mass="46916">MEQTPSASDRMTGAAGIGTGPMYATRAFRTLRRLPTVPVPLPGESLFSWVDHLAHTYEVDRGRMMRALGLEPKGAHAGQLARYTDLIDRPDLELLQHATGLDLARLEQMSLMGARIHHVESGNDETPWAPGKVWAFCPQCLKPPARWPSWWYESWAVLCPVHRCYTASFCPDCGSPFTPATLRGDAPGLCPGFVGPSRPASKLPSGRRRRCARPLWKIETPSVTDPVVREVHRILSSHLMVGAPFHPSATRQWYDDFRTLRFLLGVPRPVRVRSFSSLDCTLQQRHCGEQVDKTVREGGTQWHSSASGFLHPWRVTDRGIRDKTRDPVAVAAEIHVIGTVLASDDVESTIQKVFDVPYPRDLASSGDHGLPRYLLRASASLDHLLQTVLSLSSADELRERRALMASLRMQRTSTVKQDRQ</sequence>
<feature type="domain" description="TniQ" evidence="1">
    <location>
        <begin position="35"/>
        <end position="164"/>
    </location>
</feature>
<dbReference type="Proteomes" id="UP000664167">
    <property type="component" value="Unassembled WGS sequence"/>
</dbReference>
<dbReference type="InterPro" id="IPR009492">
    <property type="entry name" value="TniQ"/>
</dbReference>
<dbReference type="Pfam" id="PF06527">
    <property type="entry name" value="TniQ"/>
    <property type="match status" value="1"/>
</dbReference>
<evidence type="ECO:0000313" key="2">
    <source>
        <dbReference type="EMBL" id="MBO0512966.1"/>
    </source>
</evidence>